<name>A0A7R7DK50_9ACTN</name>
<reference evidence="2 3" key="1">
    <citation type="submission" date="2020-08" db="EMBL/GenBank/DDBJ databases">
        <title>Whole genome shotgun sequence of Actinocatenispora thailandica NBRC 105041.</title>
        <authorList>
            <person name="Komaki H."/>
            <person name="Tamura T."/>
        </authorList>
    </citation>
    <scope>NUCLEOTIDE SEQUENCE [LARGE SCALE GENOMIC DNA]</scope>
    <source>
        <strain evidence="2 3">NBRC 105041</strain>
    </source>
</reference>
<evidence type="ECO:0000313" key="3">
    <source>
        <dbReference type="Proteomes" id="UP000611640"/>
    </source>
</evidence>
<evidence type="ECO:0008006" key="4">
    <source>
        <dbReference type="Google" id="ProtNLM"/>
    </source>
</evidence>
<feature type="compositionally biased region" description="Low complexity" evidence="1">
    <location>
        <begin position="19"/>
        <end position="43"/>
    </location>
</feature>
<dbReference type="Proteomes" id="UP000611640">
    <property type="component" value="Chromosome"/>
</dbReference>
<accession>A0A7R7DK50</accession>
<gene>
    <name evidence="2" type="ORF">Athai_05080</name>
</gene>
<organism evidence="2 3">
    <name type="scientific">Actinocatenispora thailandica</name>
    <dbReference type="NCBI Taxonomy" id="227318"/>
    <lineage>
        <taxon>Bacteria</taxon>
        <taxon>Bacillati</taxon>
        <taxon>Actinomycetota</taxon>
        <taxon>Actinomycetes</taxon>
        <taxon>Micromonosporales</taxon>
        <taxon>Micromonosporaceae</taxon>
        <taxon>Actinocatenispora</taxon>
    </lineage>
</organism>
<evidence type="ECO:0000256" key="1">
    <source>
        <dbReference type="SAM" id="MobiDB-lite"/>
    </source>
</evidence>
<evidence type="ECO:0000313" key="2">
    <source>
        <dbReference type="EMBL" id="BCJ33005.1"/>
    </source>
</evidence>
<dbReference type="EMBL" id="AP023355">
    <property type="protein sequence ID" value="BCJ33005.1"/>
    <property type="molecule type" value="Genomic_DNA"/>
</dbReference>
<feature type="region of interest" description="Disordered" evidence="1">
    <location>
        <begin position="1"/>
        <end position="43"/>
    </location>
</feature>
<dbReference type="AlphaFoldDB" id="A0A7R7DK50"/>
<proteinExistence type="predicted"/>
<sequence length="273" mass="28475">MPATAEPAKAVPAPTDRSGALPAAGPPANAGGRGRAAAATGQATWRGPVRRLRAALLVPLAAVLLAGCSADPLGHLDSRATLVNDLAAQLDHGQTRSYSADYRLSDGSRATLAQQGDPHRIAYIFSSGRYVRLVLSVLRCGDTSCTLSTRPPNNYQQPPDADAVGTASDHRFLTAQQMLGLIQAAGETPGSTIAGTTRTIAGQRSRCVRVRSGGDAFTACLTLSGAPASFRGVAGGHRYEFSLTGWRDQVVGRPFSVPHGVRVVDERTSPTPR</sequence>
<protein>
    <recommendedName>
        <fullName evidence="4">Lipoprotein</fullName>
    </recommendedName>
</protein>
<keyword evidence="3" id="KW-1185">Reference proteome</keyword>
<dbReference type="KEGG" id="atl:Athai_05080"/>